<keyword evidence="3" id="KW-1185">Reference proteome</keyword>
<organism evidence="2 3">
    <name type="scientific">Muraenolepis orangiensis</name>
    <name type="common">Patagonian moray cod</name>
    <dbReference type="NCBI Taxonomy" id="630683"/>
    <lineage>
        <taxon>Eukaryota</taxon>
        <taxon>Metazoa</taxon>
        <taxon>Chordata</taxon>
        <taxon>Craniata</taxon>
        <taxon>Vertebrata</taxon>
        <taxon>Euteleostomi</taxon>
        <taxon>Actinopterygii</taxon>
        <taxon>Neopterygii</taxon>
        <taxon>Teleostei</taxon>
        <taxon>Neoteleostei</taxon>
        <taxon>Acanthomorphata</taxon>
        <taxon>Zeiogadaria</taxon>
        <taxon>Gadariae</taxon>
        <taxon>Gadiformes</taxon>
        <taxon>Muraenolepidoidei</taxon>
        <taxon>Muraenolepididae</taxon>
        <taxon>Muraenolepis</taxon>
    </lineage>
</organism>
<feature type="region of interest" description="Disordered" evidence="1">
    <location>
        <begin position="140"/>
        <end position="173"/>
    </location>
</feature>
<evidence type="ECO:0000313" key="2">
    <source>
        <dbReference type="EMBL" id="KAJ3588332.1"/>
    </source>
</evidence>
<dbReference type="OrthoDB" id="8778600at2759"/>
<proteinExistence type="predicted"/>
<dbReference type="PANTHER" id="PTHR14889:SF2">
    <property type="entry name" value="GENE 6377-RELATED"/>
    <property type="match status" value="1"/>
</dbReference>
<protein>
    <submittedName>
        <fullName evidence="2">Uncharacterized protein</fullName>
    </submittedName>
</protein>
<dbReference type="Proteomes" id="UP001148018">
    <property type="component" value="Unassembled WGS sequence"/>
</dbReference>
<dbReference type="GO" id="GO:0034121">
    <property type="term" value="P:regulation of toll-like receptor signaling pathway"/>
    <property type="evidence" value="ECO:0007669"/>
    <property type="project" value="InterPro"/>
</dbReference>
<dbReference type="AlphaFoldDB" id="A0A9Q0DKQ2"/>
<dbReference type="PANTHER" id="PTHR14889">
    <property type="entry name" value="RCG36411"/>
    <property type="match status" value="1"/>
</dbReference>
<feature type="region of interest" description="Disordered" evidence="1">
    <location>
        <begin position="239"/>
        <end position="262"/>
    </location>
</feature>
<gene>
    <name evidence="2" type="ORF">NHX12_011925</name>
</gene>
<dbReference type="InterPro" id="IPR027869">
    <property type="entry name" value="TASL"/>
</dbReference>
<evidence type="ECO:0000256" key="1">
    <source>
        <dbReference type="SAM" id="MobiDB-lite"/>
    </source>
</evidence>
<name>A0A9Q0DKQ2_9TELE</name>
<sequence>MLSEGFITVLPYREEERLRSTAQCQGREQHTYAHTLGRDAQHGGPSPSGVAERACVALRRTGLYMADLGPGESLGLNSVSPAEIGLPIPGCSPALTHYSDDDYSACSLTQQYPDLRLGQDEATSSRSTIPYPSLLVPPPPVSGLPLHALQSTPGPRGPERQPGTALPGRTCPVKPGTLIPDQGYLVMSGNPSLELSLLGLEPMSNSLLNGLLEKQLDEVYRQHLTDSLARCNSQLGPSLLHGLVPPPQPDGQAQASDSLASMEGVASEDGCSVVSYLNTHSHFSSPELRISEAQ</sequence>
<reference evidence="2" key="1">
    <citation type="submission" date="2022-07" db="EMBL/GenBank/DDBJ databases">
        <title>Chromosome-level genome of Muraenolepis orangiensis.</title>
        <authorList>
            <person name="Kim J."/>
        </authorList>
    </citation>
    <scope>NUCLEOTIDE SEQUENCE</scope>
    <source>
        <strain evidence="2">KU_S4_2022</strain>
        <tissue evidence="2">Muscle</tissue>
    </source>
</reference>
<dbReference type="EMBL" id="JANIIK010000116">
    <property type="protein sequence ID" value="KAJ3588332.1"/>
    <property type="molecule type" value="Genomic_DNA"/>
</dbReference>
<evidence type="ECO:0000313" key="3">
    <source>
        <dbReference type="Proteomes" id="UP001148018"/>
    </source>
</evidence>
<comment type="caution">
    <text evidence="2">The sequence shown here is derived from an EMBL/GenBank/DDBJ whole genome shotgun (WGS) entry which is preliminary data.</text>
</comment>
<dbReference type="Pfam" id="PF15133">
    <property type="entry name" value="TASL"/>
    <property type="match status" value="1"/>
</dbReference>
<accession>A0A9Q0DKQ2</accession>